<keyword evidence="4" id="KW-0325">Glycoprotein</keyword>
<feature type="signal peptide" evidence="5">
    <location>
        <begin position="1"/>
        <end position="21"/>
    </location>
</feature>
<dbReference type="AlphaFoldDB" id="A0A6J1CUH9"/>
<keyword evidence="6" id="KW-1185">Reference proteome</keyword>
<evidence type="ECO:0000313" key="7">
    <source>
        <dbReference type="RefSeq" id="XP_022145194.1"/>
    </source>
</evidence>
<dbReference type="PANTHER" id="PTHR22835:SF654">
    <property type="entry name" value="ACETYLAJMALAN ESTERASE-LIKE"/>
    <property type="match status" value="1"/>
</dbReference>
<keyword evidence="3" id="KW-0378">Hydrolase</keyword>
<dbReference type="InterPro" id="IPR035669">
    <property type="entry name" value="SGNH_plant_lipase-like"/>
</dbReference>
<dbReference type="Gene3D" id="3.40.50.1110">
    <property type="entry name" value="SGNH hydrolase"/>
    <property type="match status" value="1"/>
</dbReference>
<evidence type="ECO:0000256" key="2">
    <source>
        <dbReference type="ARBA" id="ARBA00022729"/>
    </source>
</evidence>
<organism evidence="6 7">
    <name type="scientific">Momordica charantia</name>
    <name type="common">Bitter gourd</name>
    <name type="synonym">Balsam pear</name>
    <dbReference type="NCBI Taxonomy" id="3673"/>
    <lineage>
        <taxon>Eukaryota</taxon>
        <taxon>Viridiplantae</taxon>
        <taxon>Streptophyta</taxon>
        <taxon>Embryophyta</taxon>
        <taxon>Tracheophyta</taxon>
        <taxon>Spermatophyta</taxon>
        <taxon>Magnoliopsida</taxon>
        <taxon>eudicotyledons</taxon>
        <taxon>Gunneridae</taxon>
        <taxon>Pentapetalae</taxon>
        <taxon>rosids</taxon>
        <taxon>fabids</taxon>
        <taxon>Cucurbitales</taxon>
        <taxon>Cucurbitaceae</taxon>
        <taxon>Momordiceae</taxon>
        <taxon>Momordica</taxon>
    </lineage>
</organism>
<comment type="similarity">
    <text evidence="1">Belongs to the 'GDSL' lipolytic enzyme family.</text>
</comment>
<evidence type="ECO:0000256" key="4">
    <source>
        <dbReference type="ARBA" id="ARBA00023180"/>
    </source>
</evidence>
<evidence type="ECO:0000256" key="3">
    <source>
        <dbReference type="ARBA" id="ARBA00022801"/>
    </source>
</evidence>
<dbReference type="Pfam" id="PF00657">
    <property type="entry name" value="Lipase_GDSL"/>
    <property type="match status" value="1"/>
</dbReference>
<dbReference type="CDD" id="cd01837">
    <property type="entry name" value="SGNH_plant_lipase_like"/>
    <property type="match status" value="1"/>
</dbReference>
<protein>
    <submittedName>
        <fullName evidence="7">Acetylajmalan esterase-like</fullName>
    </submittedName>
</protein>
<evidence type="ECO:0000256" key="1">
    <source>
        <dbReference type="ARBA" id="ARBA00008668"/>
    </source>
</evidence>
<dbReference type="KEGG" id="mcha:111014699"/>
<dbReference type="Proteomes" id="UP000504603">
    <property type="component" value="Unplaced"/>
</dbReference>
<evidence type="ECO:0000313" key="6">
    <source>
        <dbReference type="Proteomes" id="UP000504603"/>
    </source>
</evidence>
<evidence type="ECO:0000256" key="5">
    <source>
        <dbReference type="SAM" id="SignalP"/>
    </source>
</evidence>
<name>A0A6J1CUH9_MOMCH</name>
<dbReference type="GO" id="GO:0016788">
    <property type="term" value="F:hydrolase activity, acting on ester bonds"/>
    <property type="evidence" value="ECO:0007669"/>
    <property type="project" value="InterPro"/>
</dbReference>
<feature type="chain" id="PRO_5027002127" evidence="5">
    <location>
        <begin position="22"/>
        <end position="365"/>
    </location>
</feature>
<dbReference type="SUPFAM" id="SSF52266">
    <property type="entry name" value="SGNH hydrolase"/>
    <property type="match status" value="1"/>
</dbReference>
<dbReference type="GeneID" id="111014699"/>
<keyword evidence="2 5" id="KW-0732">Signal</keyword>
<gene>
    <name evidence="7" type="primary">LOC111014699</name>
</gene>
<dbReference type="InterPro" id="IPR001087">
    <property type="entry name" value="GDSL"/>
</dbReference>
<dbReference type="InterPro" id="IPR036514">
    <property type="entry name" value="SGNH_hydro_sf"/>
</dbReference>
<dbReference type="RefSeq" id="XP_022145194.1">
    <property type="nucleotide sequence ID" value="XM_022289502.1"/>
</dbReference>
<sequence length="365" mass="41089">MAVLWGCLFIVVVGFPFGCNCEVLKKCKFDAIYQFGDSLADTGNLIRENPQTPFSRLPYGQTFFNRPTGRCSNGLLMLDYFSLAAGLPLANPYLKKNASFTHGVNFAVAGSTALSFRDLAQMNISSPVTNSSLGKQLDWMHTHLNTICCNKRDCAKKLKNALFFVGEIGGNDYNFALFEGKTIAEVKNMVPQVIRMIKYATRRVIKYGATRVVIPGHFSLGCLPIYLTGFQTNDSTAYDEFHCLKNLNNLSSYHNRKLKQAIKLLRKENPNVIITYGDYYNALFWIFQHASLLGFDKISLQKSCCGAGGDYNFNIMQMCGFPGVPTCSNPNKRISWDGIHLTQKTYQYMAHRLVHDLFPKFHCTN</sequence>
<dbReference type="OrthoDB" id="1600564at2759"/>
<dbReference type="PANTHER" id="PTHR22835">
    <property type="entry name" value="ZINC FINGER FYVE DOMAIN CONTAINING PROTEIN"/>
    <property type="match status" value="1"/>
</dbReference>
<proteinExistence type="inferred from homology"/>
<reference evidence="7" key="1">
    <citation type="submission" date="2025-08" db="UniProtKB">
        <authorList>
            <consortium name="RefSeq"/>
        </authorList>
    </citation>
    <scope>IDENTIFICATION</scope>
    <source>
        <strain evidence="7">OHB3-1</strain>
    </source>
</reference>
<accession>A0A6J1CUH9</accession>